<comment type="catalytic activity">
    <reaction evidence="1">
        <text>alpha-D-glucosamine 6-phosphate + H2O = beta-D-fructose 6-phosphate + NH4(+)</text>
        <dbReference type="Rhea" id="RHEA:12172"/>
        <dbReference type="ChEBI" id="CHEBI:15377"/>
        <dbReference type="ChEBI" id="CHEBI:28938"/>
        <dbReference type="ChEBI" id="CHEBI:57634"/>
        <dbReference type="ChEBI" id="CHEBI:75989"/>
        <dbReference type="EC" id="3.5.99.6"/>
    </reaction>
</comment>
<gene>
    <name evidence="6" type="ORF">BJ554DRAFT_2236</name>
</gene>
<organism evidence="6 7">
    <name type="scientific">Olpidium bornovanus</name>
    <dbReference type="NCBI Taxonomy" id="278681"/>
    <lineage>
        <taxon>Eukaryota</taxon>
        <taxon>Fungi</taxon>
        <taxon>Fungi incertae sedis</taxon>
        <taxon>Olpidiomycota</taxon>
        <taxon>Olpidiomycotina</taxon>
        <taxon>Olpidiomycetes</taxon>
        <taxon>Olpidiales</taxon>
        <taxon>Olpidiaceae</taxon>
        <taxon>Olpidium</taxon>
    </lineage>
</organism>
<reference evidence="6 7" key="1">
    <citation type="journal article" name="Sci. Rep.">
        <title>Genome-scale phylogenetic analyses confirm Olpidium as the closest living zoosporic fungus to the non-flagellated, terrestrial fungi.</title>
        <authorList>
            <person name="Chang Y."/>
            <person name="Rochon D."/>
            <person name="Sekimoto S."/>
            <person name="Wang Y."/>
            <person name="Chovatia M."/>
            <person name="Sandor L."/>
            <person name="Salamov A."/>
            <person name="Grigoriev I.V."/>
            <person name="Stajich J.E."/>
            <person name="Spatafora J.W."/>
        </authorList>
    </citation>
    <scope>NUCLEOTIDE SEQUENCE [LARGE SCALE GENOMIC DNA]</scope>
    <source>
        <strain evidence="6">S191</strain>
    </source>
</reference>
<comment type="caution">
    <text evidence="6">The sequence shown here is derived from an EMBL/GenBank/DDBJ whole genome shotgun (WGS) entry which is preliminary data.</text>
</comment>
<dbReference type="EMBL" id="JAEFCI010009656">
    <property type="protein sequence ID" value="KAG5457687.1"/>
    <property type="molecule type" value="Genomic_DNA"/>
</dbReference>
<dbReference type="Gene3D" id="3.40.50.1360">
    <property type="match status" value="1"/>
</dbReference>
<evidence type="ECO:0000313" key="7">
    <source>
        <dbReference type="Proteomes" id="UP000673691"/>
    </source>
</evidence>
<evidence type="ECO:0000256" key="4">
    <source>
        <dbReference type="ARBA" id="ARBA00022801"/>
    </source>
</evidence>
<dbReference type="SUPFAM" id="SSF100950">
    <property type="entry name" value="NagB/RpiA/CoA transferase-like"/>
    <property type="match status" value="1"/>
</dbReference>
<dbReference type="AlphaFoldDB" id="A0A8H8DH32"/>
<dbReference type="GO" id="GO:0042802">
    <property type="term" value="F:identical protein binding"/>
    <property type="evidence" value="ECO:0007669"/>
    <property type="project" value="TreeGrafter"/>
</dbReference>
<dbReference type="InterPro" id="IPR037171">
    <property type="entry name" value="NagB/RpiA_transferase-like"/>
</dbReference>
<comment type="similarity">
    <text evidence="2">Belongs to the glucosamine/galactosamine-6-phosphate isomerase family.</text>
</comment>
<sequence length="135" mass="15712">MCAWLSGKTSARWPTTWDRIDAFSVTEERPFVLRLPTGSSPVRVYERLVKYVECGNLSFKNVVTFNMDEYVGVDRNHPQSYWHFKHARLFDKVDIRPENINLLNGNAADLEEECRKYEEKIAYYGGIELFLGGRA</sequence>
<dbReference type="InterPro" id="IPR004547">
    <property type="entry name" value="Glucosamine6P_isomerase"/>
</dbReference>
<evidence type="ECO:0000313" key="6">
    <source>
        <dbReference type="EMBL" id="KAG5457687.1"/>
    </source>
</evidence>
<evidence type="ECO:0000256" key="1">
    <source>
        <dbReference type="ARBA" id="ARBA00000644"/>
    </source>
</evidence>
<dbReference type="InterPro" id="IPR006148">
    <property type="entry name" value="Glc/Gal-6P_isomerase"/>
</dbReference>
<protein>
    <recommendedName>
        <fullName evidence="3">glucosamine-6-phosphate deaminase</fullName>
        <ecNumber evidence="3">3.5.99.6</ecNumber>
    </recommendedName>
</protein>
<dbReference type="OrthoDB" id="7663298at2759"/>
<dbReference type="GO" id="GO:0006043">
    <property type="term" value="P:glucosamine catabolic process"/>
    <property type="evidence" value="ECO:0007669"/>
    <property type="project" value="TreeGrafter"/>
</dbReference>
<dbReference type="GO" id="GO:0004342">
    <property type="term" value="F:glucosamine-6-phosphate deaminase activity"/>
    <property type="evidence" value="ECO:0007669"/>
    <property type="project" value="UniProtKB-EC"/>
</dbReference>
<name>A0A8H8DH32_9FUNG</name>
<dbReference type="GO" id="GO:0019262">
    <property type="term" value="P:N-acetylneuraminate catabolic process"/>
    <property type="evidence" value="ECO:0007669"/>
    <property type="project" value="TreeGrafter"/>
</dbReference>
<evidence type="ECO:0000259" key="5">
    <source>
        <dbReference type="Pfam" id="PF01182"/>
    </source>
</evidence>
<evidence type="ECO:0000256" key="2">
    <source>
        <dbReference type="ARBA" id="ARBA00005526"/>
    </source>
</evidence>
<dbReference type="GO" id="GO:0006046">
    <property type="term" value="P:N-acetylglucosamine catabolic process"/>
    <property type="evidence" value="ECO:0007669"/>
    <property type="project" value="TreeGrafter"/>
</dbReference>
<proteinExistence type="inferred from homology"/>
<dbReference type="Proteomes" id="UP000673691">
    <property type="component" value="Unassembled WGS sequence"/>
</dbReference>
<dbReference type="GO" id="GO:0005975">
    <property type="term" value="P:carbohydrate metabolic process"/>
    <property type="evidence" value="ECO:0007669"/>
    <property type="project" value="InterPro"/>
</dbReference>
<dbReference type="PANTHER" id="PTHR11280:SF5">
    <property type="entry name" value="GLUCOSAMINE-6-PHOSPHATE ISOMERASE"/>
    <property type="match status" value="1"/>
</dbReference>
<keyword evidence="4" id="KW-0378">Hydrolase</keyword>
<feature type="domain" description="Glucosamine/galactosamine-6-phosphate isomerase" evidence="5">
    <location>
        <begin position="26"/>
        <end position="123"/>
    </location>
</feature>
<keyword evidence="7" id="KW-1185">Reference proteome</keyword>
<dbReference type="PANTHER" id="PTHR11280">
    <property type="entry name" value="GLUCOSAMINE-6-PHOSPHATE ISOMERASE"/>
    <property type="match status" value="1"/>
</dbReference>
<dbReference type="GO" id="GO:0005737">
    <property type="term" value="C:cytoplasm"/>
    <property type="evidence" value="ECO:0007669"/>
    <property type="project" value="TreeGrafter"/>
</dbReference>
<dbReference type="Pfam" id="PF01182">
    <property type="entry name" value="Glucosamine_iso"/>
    <property type="match status" value="1"/>
</dbReference>
<evidence type="ECO:0000256" key="3">
    <source>
        <dbReference type="ARBA" id="ARBA00012680"/>
    </source>
</evidence>
<dbReference type="EC" id="3.5.99.6" evidence="3"/>
<accession>A0A8H8DH32</accession>